<evidence type="ECO:0000313" key="8">
    <source>
        <dbReference type="Proteomes" id="UP000256373"/>
    </source>
</evidence>
<dbReference type="InterPro" id="IPR013249">
    <property type="entry name" value="RNA_pol_sigma70_r4_t2"/>
</dbReference>
<evidence type="ECO:0000259" key="6">
    <source>
        <dbReference type="Pfam" id="PF08281"/>
    </source>
</evidence>
<protein>
    <recommendedName>
        <fullName evidence="9">RNA polymerase sigma-70 factor</fullName>
    </recommendedName>
</protein>
<feature type="domain" description="RNA polymerase sigma factor 70 region 4 type 2" evidence="6">
    <location>
        <begin position="126"/>
        <end position="177"/>
    </location>
</feature>
<dbReference type="InterPro" id="IPR036388">
    <property type="entry name" value="WH-like_DNA-bd_sf"/>
</dbReference>
<dbReference type="Pfam" id="PF04542">
    <property type="entry name" value="Sigma70_r2"/>
    <property type="match status" value="1"/>
</dbReference>
<evidence type="ECO:0000259" key="5">
    <source>
        <dbReference type="Pfam" id="PF04542"/>
    </source>
</evidence>
<organism evidence="7 8">
    <name type="scientific">Dyadobacter luteus</name>
    <dbReference type="NCBI Taxonomy" id="2259619"/>
    <lineage>
        <taxon>Bacteria</taxon>
        <taxon>Pseudomonadati</taxon>
        <taxon>Bacteroidota</taxon>
        <taxon>Cytophagia</taxon>
        <taxon>Cytophagales</taxon>
        <taxon>Spirosomataceae</taxon>
        <taxon>Dyadobacter</taxon>
    </lineage>
</organism>
<dbReference type="InterPro" id="IPR007627">
    <property type="entry name" value="RNA_pol_sigma70_r2"/>
</dbReference>
<evidence type="ECO:0000256" key="3">
    <source>
        <dbReference type="ARBA" id="ARBA00023082"/>
    </source>
</evidence>
<evidence type="ECO:0000313" key="7">
    <source>
        <dbReference type="EMBL" id="REA63046.1"/>
    </source>
</evidence>
<dbReference type="PANTHER" id="PTHR43133:SF46">
    <property type="entry name" value="RNA POLYMERASE SIGMA-70 FACTOR ECF SUBFAMILY"/>
    <property type="match status" value="1"/>
</dbReference>
<dbReference type="PANTHER" id="PTHR43133">
    <property type="entry name" value="RNA POLYMERASE ECF-TYPE SIGMA FACTO"/>
    <property type="match status" value="1"/>
</dbReference>
<keyword evidence="3" id="KW-0731">Sigma factor</keyword>
<dbReference type="AlphaFoldDB" id="A0A3D8YEM6"/>
<accession>A0A3D8YEM6</accession>
<proteinExistence type="inferred from homology"/>
<dbReference type="GO" id="GO:0006352">
    <property type="term" value="P:DNA-templated transcription initiation"/>
    <property type="evidence" value="ECO:0007669"/>
    <property type="project" value="InterPro"/>
</dbReference>
<name>A0A3D8YEM6_9BACT</name>
<evidence type="ECO:0008006" key="9">
    <source>
        <dbReference type="Google" id="ProtNLM"/>
    </source>
</evidence>
<keyword evidence="8" id="KW-1185">Reference proteome</keyword>
<dbReference type="Proteomes" id="UP000256373">
    <property type="component" value="Unassembled WGS sequence"/>
</dbReference>
<dbReference type="InterPro" id="IPR039425">
    <property type="entry name" value="RNA_pol_sigma-70-like"/>
</dbReference>
<dbReference type="NCBIfam" id="TIGR02937">
    <property type="entry name" value="sigma70-ECF"/>
    <property type="match status" value="1"/>
</dbReference>
<dbReference type="InterPro" id="IPR013325">
    <property type="entry name" value="RNA_pol_sigma_r2"/>
</dbReference>
<comment type="similarity">
    <text evidence="1">Belongs to the sigma-70 factor family. ECF subfamily.</text>
</comment>
<dbReference type="Pfam" id="PF08281">
    <property type="entry name" value="Sigma70_r4_2"/>
    <property type="match status" value="1"/>
</dbReference>
<dbReference type="GO" id="GO:0016987">
    <property type="term" value="F:sigma factor activity"/>
    <property type="evidence" value="ECO:0007669"/>
    <property type="project" value="UniProtKB-KW"/>
</dbReference>
<dbReference type="Gene3D" id="1.10.1740.10">
    <property type="match status" value="1"/>
</dbReference>
<evidence type="ECO:0000256" key="4">
    <source>
        <dbReference type="ARBA" id="ARBA00023163"/>
    </source>
</evidence>
<dbReference type="GO" id="GO:0003677">
    <property type="term" value="F:DNA binding"/>
    <property type="evidence" value="ECO:0007669"/>
    <property type="project" value="InterPro"/>
</dbReference>
<keyword evidence="4" id="KW-0804">Transcription</keyword>
<evidence type="ECO:0000256" key="2">
    <source>
        <dbReference type="ARBA" id="ARBA00023015"/>
    </source>
</evidence>
<gene>
    <name evidence="7" type="ORF">DSL64_05335</name>
</gene>
<dbReference type="EMBL" id="QNUL01000003">
    <property type="protein sequence ID" value="REA63046.1"/>
    <property type="molecule type" value="Genomic_DNA"/>
</dbReference>
<comment type="caution">
    <text evidence="7">The sequence shown here is derived from an EMBL/GenBank/DDBJ whole genome shotgun (WGS) entry which is preliminary data.</text>
</comment>
<dbReference type="InterPro" id="IPR013324">
    <property type="entry name" value="RNA_pol_sigma_r3/r4-like"/>
</dbReference>
<dbReference type="SUPFAM" id="SSF88659">
    <property type="entry name" value="Sigma3 and sigma4 domains of RNA polymerase sigma factors"/>
    <property type="match status" value="1"/>
</dbReference>
<dbReference type="Gene3D" id="1.10.10.10">
    <property type="entry name" value="Winged helix-like DNA-binding domain superfamily/Winged helix DNA-binding domain"/>
    <property type="match status" value="1"/>
</dbReference>
<feature type="domain" description="RNA polymerase sigma-70 region 2" evidence="5">
    <location>
        <begin position="32"/>
        <end position="89"/>
    </location>
</feature>
<dbReference type="SUPFAM" id="SSF88946">
    <property type="entry name" value="Sigma2 domain of RNA polymerase sigma factors"/>
    <property type="match status" value="1"/>
</dbReference>
<evidence type="ECO:0000256" key="1">
    <source>
        <dbReference type="ARBA" id="ARBA00010641"/>
    </source>
</evidence>
<reference evidence="7 8" key="1">
    <citation type="submission" date="2018-07" db="EMBL/GenBank/DDBJ databases">
        <title>Dyadobacter roseus sp. nov., isolated from rose rhizosphere soil.</title>
        <authorList>
            <person name="Chen L."/>
        </authorList>
    </citation>
    <scope>NUCLEOTIDE SEQUENCE [LARGE SCALE GENOMIC DNA]</scope>
    <source>
        <strain evidence="7 8">RS19</strain>
    </source>
</reference>
<keyword evidence="2" id="KW-0805">Transcription regulation</keyword>
<sequence length="182" mass="21134">MEIHPNGDLLCAAFLRMQKVQAFNEKEFVDVYSRHHRQLQHIVFGFAKDSLIAEDIVQDVFMSVWERRGKMHIDSLPAYLIRSVKLAVFKSVAANKLHQKLIAQHHRPETIQWDEQVIYARFLEEYLSAVAEQLPEKCRMVFKYSRQQGLTIAEIAVIMCLSSKTVEAHLTRALRTLRLSLA</sequence>
<dbReference type="InterPro" id="IPR014284">
    <property type="entry name" value="RNA_pol_sigma-70_dom"/>
</dbReference>